<proteinExistence type="predicted"/>
<evidence type="ECO:0000313" key="1">
    <source>
        <dbReference type="EMBL" id="AOP33192.1"/>
    </source>
</evidence>
<name>A0A1D7UUA6_9LEPT</name>
<dbReference type="Proteomes" id="UP000094197">
    <property type="component" value="Chromosome 1"/>
</dbReference>
<sequence>MLLKRLKVAILLLLLVGWMGREIHTHSEKEFRTAASHSTYASQEDVKHSPPCPICQFQRNVSSLWNPDFLVRNSSLLLVKENITSSNVLIVSLTVYQIQLGRAPPLLFTI</sequence>
<dbReference type="RefSeq" id="WP_069606433.1">
    <property type="nucleotide sequence ID" value="NZ_CP015217.1"/>
</dbReference>
<keyword evidence="2" id="KW-1185">Reference proteome</keyword>
<evidence type="ECO:0000313" key="2">
    <source>
        <dbReference type="Proteomes" id="UP000094197"/>
    </source>
</evidence>
<protein>
    <submittedName>
        <fullName evidence="1">Uncharacterized protein</fullName>
    </submittedName>
</protein>
<dbReference type="OrthoDB" id="344694at2"/>
<dbReference type="NCBIfam" id="NF047702">
    <property type="entry name" value="LIC10965_fam"/>
    <property type="match status" value="1"/>
</dbReference>
<dbReference type="EMBL" id="CP015217">
    <property type="protein sequence ID" value="AOP33192.1"/>
    <property type="molecule type" value="Genomic_DNA"/>
</dbReference>
<reference evidence="1 2" key="1">
    <citation type="submission" date="2016-04" db="EMBL/GenBank/DDBJ databases">
        <title>Complete genome seqeunce of Leptospira alstonii serovar Room22.</title>
        <authorList>
            <person name="Nally J.E."/>
            <person name="Bayles D.O."/>
            <person name="Hurley D."/>
            <person name="Fanning S."/>
            <person name="McMahon B.J."/>
            <person name="Arent Z."/>
        </authorList>
    </citation>
    <scope>NUCLEOTIDE SEQUENCE [LARGE SCALE GENOMIC DNA]</scope>
    <source>
        <strain evidence="1 2">GWTS #1</strain>
    </source>
</reference>
<dbReference type="KEGG" id="laj:A0128_04570"/>
<gene>
    <name evidence="1" type="ORF">A0128_04570</name>
</gene>
<organism evidence="1 2">
    <name type="scientific">Leptospira tipperaryensis</name>
    <dbReference type="NCBI Taxonomy" id="2564040"/>
    <lineage>
        <taxon>Bacteria</taxon>
        <taxon>Pseudomonadati</taxon>
        <taxon>Spirochaetota</taxon>
        <taxon>Spirochaetia</taxon>
        <taxon>Leptospirales</taxon>
        <taxon>Leptospiraceae</taxon>
        <taxon>Leptospira</taxon>
    </lineage>
</organism>
<accession>A0A1D7UUA6</accession>
<dbReference type="AlphaFoldDB" id="A0A1D7UUA6"/>